<name>A0A565AR83_9BRAS</name>
<dbReference type="AlphaFoldDB" id="A0A565AR83"/>
<reference evidence="3" key="1">
    <citation type="submission" date="2019-07" db="EMBL/GenBank/DDBJ databases">
        <authorList>
            <person name="Dittberner H."/>
        </authorList>
    </citation>
    <scope>NUCLEOTIDE SEQUENCE [LARGE SCALE GENOMIC DNA]</scope>
</reference>
<gene>
    <name evidence="3" type="ORF">ANE_LOCUS2370</name>
</gene>
<dbReference type="Gene3D" id="3.20.70.20">
    <property type="match status" value="1"/>
</dbReference>
<dbReference type="OrthoDB" id="1675473at2759"/>
<dbReference type="PANTHER" id="PTHR11573">
    <property type="entry name" value="RIBONUCLEOSIDE-DIPHOSPHATE REDUCTASE LARGE CHAIN"/>
    <property type="match status" value="1"/>
</dbReference>
<dbReference type="PANTHER" id="PTHR11573:SF6">
    <property type="entry name" value="RIBONUCLEOSIDE-DIPHOSPHATE REDUCTASE LARGE SUBUNIT"/>
    <property type="match status" value="1"/>
</dbReference>
<evidence type="ECO:0000313" key="3">
    <source>
        <dbReference type="EMBL" id="VVA91925.1"/>
    </source>
</evidence>
<sequence length="83" mass="9629">MGSNITNLLRKYTGLETCFYALWVPDLFMERVHSDGQWSLFCPNESLVWQIVGALNLRHYTRRQGQEDCSGAALWYEILTSQV</sequence>
<comment type="similarity">
    <text evidence="1">Belongs to the ribonucleoside diphosphate reductase large chain family.</text>
</comment>
<comment type="caution">
    <text evidence="3">The sequence shown here is derived from an EMBL/GenBank/DDBJ whole genome shotgun (WGS) entry which is preliminary data.</text>
</comment>
<dbReference type="GO" id="GO:0005524">
    <property type="term" value="F:ATP binding"/>
    <property type="evidence" value="ECO:0007669"/>
    <property type="project" value="TreeGrafter"/>
</dbReference>
<dbReference type="InterPro" id="IPR000788">
    <property type="entry name" value="RNR_lg_C"/>
</dbReference>
<proteinExistence type="inferred from homology"/>
<evidence type="ECO:0000259" key="2">
    <source>
        <dbReference type="Pfam" id="PF02867"/>
    </source>
</evidence>
<keyword evidence="4" id="KW-1185">Reference proteome</keyword>
<organism evidence="3 4">
    <name type="scientific">Arabis nemorensis</name>
    <dbReference type="NCBI Taxonomy" id="586526"/>
    <lineage>
        <taxon>Eukaryota</taxon>
        <taxon>Viridiplantae</taxon>
        <taxon>Streptophyta</taxon>
        <taxon>Embryophyta</taxon>
        <taxon>Tracheophyta</taxon>
        <taxon>Spermatophyta</taxon>
        <taxon>Magnoliopsida</taxon>
        <taxon>eudicotyledons</taxon>
        <taxon>Gunneridae</taxon>
        <taxon>Pentapetalae</taxon>
        <taxon>rosids</taxon>
        <taxon>malvids</taxon>
        <taxon>Brassicales</taxon>
        <taxon>Brassicaceae</taxon>
        <taxon>Arabideae</taxon>
        <taxon>Arabis</taxon>
    </lineage>
</organism>
<dbReference type="InterPro" id="IPR039718">
    <property type="entry name" value="Rrm1"/>
</dbReference>
<dbReference type="SUPFAM" id="SSF51998">
    <property type="entry name" value="PFL-like glycyl radical enzymes"/>
    <property type="match status" value="1"/>
</dbReference>
<accession>A0A565AR83</accession>
<evidence type="ECO:0000256" key="1">
    <source>
        <dbReference type="ARBA" id="ARBA00010406"/>
    </source>
</evidence>
<dbReference type="GO" id="GO:0009263">
    <property type="term" value="P:deoxyribonucleotide biosynthetic process"/>
    <property type="evidence" value="ECO:0007669"/>
    <property type="project" value="TreeGrafter"/>
</dbReference>
<feature type="domain" description="Ribonucleotide reductase large subunit C-terminal" evidence="2">
    <location>
        <begin position="15"/>
        <end position="82"/>
    </location>
</feature>
<evidence type="ECO:0000313" key="4">
    <source>
        <dbReference type="Proteomes" id="UP000489600"/>
    </source>
</evidence>
<dbReference type="Pfam" id="PF02867">
    <property type="entry name" value="Ribonuc_red_lgC"/>
    <property type="match status" value="1"/>
</dbReference>
<dbReference type="EMBL" id="CABITT030000001">
    <property type="protein sequence ID" value="VVA91925.1"/>
    <property type="molecule type" value="Genomic_DNA"/>
</dbReference>
<protein>
    <recommendedName>
        <fullName evidence="2">Ribonucleotide reductase large subunit C-terminal domain-containing protein</fullName>
    </recommendedName>
</protein>
<dbReference type="GO" id="GO:0004748">
    <property type="term" value="F:ribonucleoside-diphosphate reductase activity, thioredoxin disulfide as acceptor"/>
    <property type="evidence" value="ECO:0007669"/>
    <property type="project" value="TreeGrafter"/>
</dbReference>
<dbReference type="GO" id="GO:0005971">
    <property type="term" value="C:ribonucleoside-diphosphate reductase complex"/>
    <property type="evidence" value="ECO:0007669"/>
    <property type="project" value="TreeGrafter"/>
</dbReference>
<dbReference type="Proteomes" id="UP000489600">
    <property type="component" value="Unassembled WGS sequence"/>
</dbReference>